<keyword evidence="8 10" id="KW-0326">Glycosidase</keyword>
<gene>
    <name evidence="13" type="ORF">BCR32DRAFT_293207</name>
</gene>
<dbReference type="EMBL" id="MCFG01000115">
    <property type="protein sequence ID" value="ORX81619.1"/>
    <property type="molecule type" value="Genomic_DNA"/>
</dbReference>
<dbReference type="SUPFAM" id="SSF48208">
    <property type="entry name" value="Six-hairpin glycosidases"/>
    <property type="match status" value="1"/>
</dbReference>
<keyword evidence="9 10" id="KW-0624">Polysaccharide degradation</keyword>
<evidence type="ECO:0000313" key="13">
    <source>
        <dbReference type="EMBL" id="ORX81619.1"/>
    </source>
</evidence>
<dbReference type="EC" id="3.2.1.4" evidence="11"/>
<dbReference type="PROSITE" id="PS00698">
    <property type="entry name" value="GH9_3"/>
    <property type="match status" value="1"/>
</dbReference>
<comment type="similarity">
    <text evidence="2 10 11">Belongs to the glycosyl hydrolase 9 (cellulase E) family.</text>
</comment>
<dbReference type="GO" id="GO:0008810">
    <property type="term" value="F:cellulase activity"/>
    <property type="evidence" value="ECO:0007669"/>
    <property type="project" value="UniProtKB-EC"/>
</dbReference>
<dbReference type="Pfam" id="PF02013">
    <property type="entry name" value="CBM_10"/>
    <property type="match status" value="3"/>
</dbReference>
<evidence type="ECO:0000256" key="6">
    <source>
        <dbReference type="ARBA" id="ARBA00023001"/>
    </source>
</evidence>
<dbReference type="Proteomes" id="UP000193944">
    <property type="component" value="Unassembled WGS sequence"/>
</dbReference>
<keyword evidence="5 10" id="KW-0378">Hydrolase</keyword>
<dbReference type="OrthoDB" id="10257085at2759"/>
<keyword evidence="4" id="KW-0677">Repeat</keyword>
<dbReference type="InterPro" id="IPR009034">
    <property type="entry name" value="Dockerin_dom_fun_sf"/>
</dbReference>
<evidence type="ECO:0000256" key="9">
    <source>
        <dbReference type="ARBA" id="ARBA00023326"/>
    </source>
</evidence>
<feature type="signal peptide" evidence="11">
    <location>
        <begin position="1"/>
        <end position="21"/>
    </location>
</feature>
<accession>A0A1Y1X774</accession>
<proteinExistence type="inferred from homology"/>
<dbReference type="InterPro" id="IPR008928">
    <property type="entry name" value="6-hairpin_glycosidase_sf"/>
</dbReference>
<dbReference type="InterPro" id="IPR002883">
    <property type="entry name" value="CBM10/Dockerin_dom"/>
</dbReference>
<dbReference type="GO" id="GO:0030245">
    <property type="term" value="P:cellulose catabolic process"/>
    <property type="evidence" value="ECO:0007669"/>
    <property type="project" value="UniProtKB-KW"/>
</dbReference>
<protein>
    <recommendedName>
        <fullName evidence="11">Endoglucanase</fullName>
        <ecNumber evidence="11">3.2.1.4</ecNumber>
    </recommendedName>
</protein>
<feature type="active site" evidence="10">
    <location>
        <position position="446"/>
    </location>
</feature>
<evidence type="ECO:0000256" key="7">
    <source>
        <dbReference type="ARBA" id="ARBA00023277"/>
    </source>
</evidence>
<evidence type="ECO:0000256" key="4">
    <source>
        <dbReference type="ARBA" id="ARBA00022737"/>
    </source>
</evidence>
<keyword evidence="6 11" id="KW-0136">Cellulose degradation</keyword>
<reference evidence="13 14" key="2">
    <citation type="submission" date="2016-08" db="EMBL/GenBank/DDBJ databases">
        <title>Pervasive Adenine N6-methylation of Active Genes in Fungi.</title>
        <authorList>
            <consortium name="DOE Joint Genome Institute"/>
            <person name="Mondo S.J."/>
            <person name="Dannebaum R.O."/>
            <person name="Kuo R.C."/>
            <person name="Labutti K."/>
            <person name="Haridas S."/>
            <person name="Kuo A."/>
            <person name="Salamov A."/>
            <person name="Ahrendt S.R."/>
            <person name="Lipzen A."/>
            <person name="Sullivan W."/>
            <person name="Andreopoulos W.B."/>
            <person name="Clum A."/>
            <person name="Lindquist E."/>
            <person name="Daum C."/>
            <person name="Ramamoorthy G.K."/>
            <person name="Gryganskyi A."/>
            <person name="Culley D."/>
            <person name="Magnuson J.K."/>
            <person name="James T.Y."/>
            <person name="O'Malley M.A."/>
            <person name="Stajich J.E."/>
            <person name="Spatafora J.W."/>
            <person name="Visel A."/>
            <person name="Grigoriev I.V."/>
        </authorList>
    </citation>
    <scope>NUCLEOTIDE SEQUENCE [LARGE SCALE GENOMIC DNA]</scope>
    <source>
        <strain evidence="13 14">S4</strain>
    </source>
</reference>
<keyword evidence="14" id="KW-1185">Reference proteome</keyword>
<dbReference type="Gene3D" id="1.50.10.10">
    <property type="match status" value="1"/>
</dbReference>
<feature type="chain" id="PRO_5011816043" description="Endoglucanase" evidence="11">
    <location>
        <begin position="22"/>
        <end position="777"/>
    </location>
</feature>
<reference evidence="13 14" key="1">
    <citation type="submission" date="2016-08" db="EMBL/GenBank/DDBJ databases">
        <title>A Parts List for Fungal Cellulosomes Revealed by Comparative Genomics.</title>
        <authorList>
            <consortium name="DOE Joint Genome Institute"/>
            <person name="Haitjema C.H."/>
            <person name="Gilmore S.P."/>
            <person name="Henske J.K."/>
            <person name="Solomon K.V."/>
            <person name="De Groot R."/>
            <person name="Kuo A."/>
            <person name="Mondo S.J."/>
            <person name="Salamov A.A."/>
            <person name="Labutti K."/>
            <person name="Zhao Z."/>
            <person name="Chiniquy J."/>
            <person name="Barry K."/>
            <person name="Brewer H.M."/>
            <person name="Purvine S.O."/>
            <person name="Wright A.T."/>
            <person name="Boxma B."/>
            <person name="Van Alen T."/>
            <person name="Hackstein J.H."/>
            <person name="Baker S.E."/>
            <person name="Grigoriev I.V."/>
            <person name="O'Malley M.A."/>
        </authorList>
    </citation>
    <scope>NUCLEOTIDE SEQUENCE [LARGE SCALE GENOMIC DNA]</scope>
    <source>
        <strain evidence="13 14">S4</strain>
    </source>
</reference>
<evidence type="ECO:0000256" key="10">
    <source>
        <dbReference type="PROSITE-ProRule" id="PRU10060"/>
    </source>
</evidence>
<evidence type="ECO:0000256" key="8">
    <source>
        <dbReference type="ARBA" id="ARBA00023295"/>
    </source>
</evidence>
<dbReference type="PANTHER" id="PTHR22298">
    <property type="entry name" value="ENDO-1,4-BETA-GLUCANASE"/>
    <property type="match status" value="1"/>
</dbReference>
<evidence type="ECO:0000256" key="11">
    <source>
        <dbReference type="RuleBase" id="RU361166"/>
    </source>
</evidence>
<evidence type="ECO:0000259" key="12">
    <source>
        <dbReference type="PROSITE" id="PS51763"/>
    </source>
</evidence>
<feature type="domain" description="CBM10" evidence="12">
    <location>
        <begin position="693"/>
        <end position="728"/>
    </location>
</feature>
<evidence type="ECO:0000256" key="2">
    <source>
        <dbReference type="ARBA" id="ARBA00007072"/>
    </source>
</evidence>
<evidence type="ECO:0000313" key="14">
    <source>
        <dbReference type="Proteomes" id="UP000193944"/>
    </source>
</evidence>
<comment type="catalytic activity">
    <reaction evidence="1 11">
        <text>Endohydrolysis of (1-&gt;4)-beta-D-glucosidic linkages in cellulose, lichenin and cereal beta-D-glucans.</text>
        <dbReference type="EC" id="3.2.1.4"/>
    </reaction>
</comment>
<keyword evidence="7 10" id="KW-0119">Carbohydrate metabolism</keyword>
<dbReference type="Gene3D" id="3.90.1220.10">
    <property type="entry name" value="Cellulose docking domain, dockering"/>
    <property type="match status" value="3"/>
</dbReference>
<dbReference type="InterPro" id="IPR001701">
    <property type="entry name" value="Glyco_hydro_9"/>
</dbReference>
<evidence type="ECO:0000256" key="1">
    <source>
        <dbReference type="ARBA" id="ARBA00000966"/>
    </source>
</evidence>
<evidence type="ECO:0000256" key="3">
    <source>
        <dbReference type="ARBA" id="ARBA00022729"/>
    </source>
</evidence>
<keyword evidence="3 11" id="KW-0732">Signal</keyword>
<dbReference type="InterPro" id="IPR012341">
    <property type="entry name" value="6hp_glycosidase-like_sf"/>
</dbReference>
<dbReference type="SUPFAM" id="SSF64571">
    <property type="entry name" value="Cellulose docking domain, dockering"/>
    <property type="match status" value="3"/>
</dbReference>
<evidence type="ECO:0000256" key="5">
    <source>
        <dbReference type="ARBA" id="ARBA00022801"/>
    </source>
</evidence>
<feature type="domain" description="CBM10" evidence="12">
    <location>
        <begin position="738"/>
        <end position="774"/>
    </location>
</feature>
<dbReference type="Pfam" id="PF00759">
    <property type="entry name" value="Glyco_hydro_9"/>
    <property type="match status" value="1"/>
</dbReference>
<dbReference type="STRING" id="1754192.A0A1Y1X774"/>
<sequence>MKFQNIITLLSALAAPMAVVAKSQDYARHIELSLLFYEAQRSGKLPENNRIYWRHDSLLDAGADNGVDLTGGYYDAGDNVKFNFPAAATLTLLAWSGIDYAQGYKEAGQWDYLLDAVRWGADYFMKCHTGKNELYVQVGSGRVDHGYWYPPEYVNYDHPSFKITASAPGSEVAGDTASFLAAASILFKDVDSSYSQKCLKHAKEIYDFADTYRGEYTKAVEDAQQFYANWSGFLDELAFGALWLYRATGDESYHNKFKKIADDSYGEQDTKAYGICTGPISWDDKRPGSYILAAMITGEEKRLQQAYWYCDEVLTQPKTPGGLWYNDNLSKWGSNRYASNAAAMLGMFANYLPKSDPKRSKYIDFVKSQTNYILGDNPAKVNYVVGAEANSPKAVHHRGSSGTYDSQDNNAKPTDYNIYTLWGALAGGPGKSDDYSDTRKNYEMNEVALDYNAAFQMNLALLVKEGLSVPDPDSVKNHDRSFPKKAETPDISVTLKGDKIDISTGSGMQCSSWCLEFTSDFKIEIVHHSLIHQNGPNYIICNQRETNFLDGAGTPQTIQYQGSTHDNNLEMSDVVVMCNGWHAPQSSQKPTYKPENGRRYKIVNGGGVGNTIPLFEETACWPGFLCDGSVPTPTPYTPEDPEDPEDPVDNDDCFAIKLGYKCCNNEAVVLVDNDGKWGYNGDWCGIGGSSKTNEESCGNAPCCSHCNGIYHDNDGDWGVENNQWCLIKSSKCNVNNNKCKSTSYPCCSSCNLPVYSTDSDGKWSIENNNWCNFNTNC</sequence>
<feature type="active site" evidence="10">
    <location>
        <position position="437"/>
    </location>
</feature>
<name>A0A1Y1X774_9FUNG</name>
<dbReference type="AlphaFoldDB" id="A0A1Y1X774"/>
<comment type="caution">
    <text evidence="13">The sequence shown here is derived from an EMBL/GenBank/DDBJ whole genome shotgun (WGS) entry which is preliminary data.</text>
</comment>
<organism evidence="13 14">
    <name type="scientific">Anaeromyces robustus</name>
    <dbReference type="NCBI Taxonomy" id="1754192"/>
    <lineage>
        <taxon>Eukaryota</taxon>
        <taxon>Fungi</taxon>
        <taxon>Fungi incertae sedis</taxon>
        <taxon>Chytridiomycota</taxon>
        <taxon>Chytridiomycota incertae sedis</taxon>
        <taxon>Neocallimastigomycetes</taxon>
        <taxon>Neocallimastigales</taxon>
        <taxon>Neocallimastigaceae</taxon>
        <taxon>Anaeromyces</taxon>
    </lineage>
</organism>
<feature type="domain" description="CBM10" evidence="12">
    <location>
        <begin position="652"/>
        <end position="687"/>
    </location>
</feature>
<dbReference type="PROSITE" id="PS51763">
    <property type="entry name" value="CBM10"/>
    <property type="match status" value="3"/>
</dbReference>
<dbReference type="InterPro" id="IPR033126">
    <property type="entry name" value="Glyco_hydro_9_Asp/Glu_AS"/>
</dbReference>